<comment type="caution">
    <text evidence="2">The sequence shown here is derived from an EMBL/GenBank/DDBJ whole genome shotgun (WGS) entry which is preliminary data.</text>
</comment>
<dbReference type="Pfam" id="PF20469">
    <property type="entry name" value="OLD-like_TOPRIM"/>
    <property type="match status" value="1"/>
</dbReference>
<dbReference type="InterPro" id="IPR034139">
    <property type="entry name" value="TOPRIM_OLD"/>
</dbReference>
<keyword evidence="3" id="KW-1185">Reference proteome</keyword>
<dbReference type="Proteomes" id="UP000636918">
    <property type="component" value="Unassembled WGS sequence"/>
</dbReference>
<protein>
    <submittedName>
        <fullName evidence="2">ATP-dependent endonuclease</fullName>
    </submittedName>
</protein>
<dbReference type="GO" id="GO:0004519">
    <property type="term" value="F:endonuclease activity"/>
    <property type="evidence" value="ECO:0007669"/>
    <property type="project" value="UniProtKB-KW"/>
</dbReference>
<name>A0ABS1LAV6_9ACTN</name>
<dbReference type="EMBL" id="JAERSG010000004">
    <property type="protein sequence ID" value="MBL0748810.1"/>
    <property type="molecule type" value="Genomic_DNA"/>
</dbReference>
<feature type="domain" description="OLD protein-like TOPRIM" evidence="1">
    <location>
        <begin position="3"/>
        <end position="62"/>
    </location>
</feature>
<gene>
    <name evidence="2" type="ORF">JI751_14410</name>
</gene>
<evidence type="ECO:0000259" key="1">
    <source>
        <dbReference type="Pfam" id="PF20469"/>
    </source>
</evidence>
<keyword evidence="2" id="KW-0540">Nuclease</keyword>
<sequence length="186" mass="20313">MRTTVLVEGRSDAVALHALATSWGRPLATYDVDVLPMGGITHIRTVATRLHGAGHRLAGLYDDPEVRFVRRGLAAAGVIATEDADLEAYGFFCCTRDLEDELRRALGVTQVERVIAAAGETRSLELLAQMPAQAGWTREELLARFMTSQSGRKERYARLLVEALPRGSEPPPLRSLLSHLGVEPPT</sequence>
<keyword evidence="2" id="KW-0378">Hydrolase</keyword>
<organism evidence="2 3">
    <name type="scientific">Nocardioides baculatus</name>
    <dbReference type="NCBI Taxonomy" id="2801337"/>
    <lineage>
        <taxon>Bacteria</taxon>
        <taxon>Bacillati</taxon>
        <taxon>Actinomycetota</taxon>
        <taxon>Actinomycetes</taxon>
        <taxon>Propionibacteriales</taxon>
        <taxon>Nocardioidaceae</taxon>
        <taxon>Nocardioides</taxon>
    </lineage>
</organism>
<evidence type="ECO:0000313" key="3">
    <source>
        <dbReference type="Proteomes" id="UP000636918"/>
    </source>
</evidence>
<proteinExistence type="predicted"/>
<reference evidence="2 3" key="1">
    <citation type="submission" date="2021-01" db="EMBL/GenBank/DDBJ databases">
        <title>Genome seq and assembly of Nocardiodes sp. G10.</title>
        <authorList>
            <person name="Chhetri G."/>
        </authorList>
    </citation>
    <scope>NUCLEOTIDE SEQUENCE [LARGE SCALE GENOMIC DNA]</scope>
    <source>
        <strain evidence="2 3">G10</strain>
    </source>
</reference>
<dbReference type="RefSeq" id="WP_201938104.1">
    <property type="nucleotide sequence ID" value="NZ_JAERSG010000004.1"/>
</dbReference>
<accession>A0ABS1LAV6</accession>
<evidence type="ECO:0000313" key="2">
    <source>
        <dbReference type="EMBL" id="MBL0748810.1"/>
    </source>
</evidence>
<keyword evidence="2" id="KW-0255">Endonuclease</keyword>